<keyword evidence="2" id="KW-1185">Reference proteome</keyword>
<dbReference type="InterPro" id="IPR027417">
    <property type="entry name" value="P-loop_NTPase"/>
</dbReference>
<dbReference type="AlphaFoldDB" id="A0A919MEC2"/>
<evidence type="ECO:0000313" key="2">
    <source>
        <dbReference type="Proteomes" id="UP000598174"/>
    </source>
</evidence>
<dbReference type="Proteomes" id="UP000598174">
    <property type="component" value="Unassembled WGS sequence"/>
</dbReference>
<sequence>MPTLTITTGLPGSGKTTYARAWVAEDPATRSRCNRDDIGTQLHGRRFYGQEDLYEVTETAITNVQCAQIRELLRMGRDVIVDDTNLREEHAERLRNLAAWEGAGFEVVDMTDVPLDVVLDRNAQRVGTPAFVAEDVIRDMWDRYVRDQVTS</sequence>
<reference evidence="1" key="1">
    <citation type="submission" date="2021-01" db="EMBL/GenBank/DDBJ databases">
        <title>Whole genome shotgun sequence of Actinoplanes ferrugineus NBRC 15555.</title>
        <authorList>
            <person name="Komaki H."/>
            <person name="Tamura T."/>
        </authorList>
    </citation>
    <scope>NUCLEOTIDE SEQUENCE</scope>
    <source>
        <strain evidence="1">NBRC 15555</strain>
    </source>
</reference>
<dbReference type="InterPro" id="IPR017101">
    <property type="entry name" value="P-loop_ATP/GTP-bd_All4644_prd"/>
</dbReference>
<dbReference type="EMBL" id="BOMM01000098">
    <property type="protein sequence ID" value="GIE16726.1"/>
    <property type="molecule type" value="Genomic_DNA"/>
</dbReference>
<name>A0A919MEC2_9ACTN</name>
<dbReference type="RefSeq" id="WP_203823047.1">
    <property type="nucleotide sequence ID" value="NZ_BAAABP010000067.1"/>
</dbReference>
<organism evidence="1 2">
    <name type="scientific">Paractinoplanes ferrugineus</name>
    <dbReference type="NCBI Taxonomy" id="113564"/>
    <lineage>
        <taxon>Bacteria</taxon>
        <taxon>Bacillati</taxon>
        <taxon>Actinomycetota</taxon>
        <taxon>Actinomycetes</taxon>
        <taxon>Micromonosporales</taxon>
        <taxon>Micromonosporaceae</taxon>
        <taxon>Paractinoplanes</taxon>
    </lineage>
</organism>
<evidence type="ECO:0008006" key="3">
    <source>
        <dbReference type="Google" id="ProtNLM"/>
    </source>
</evidence>
<protein>
    <recommendedName>
        <fullName evidence="3">Kinase</fullName>
    </recommendedName>
</protein>
<dbReference type="Gene3D" id="3.40.50.300">
    <property type="entry name" value="P-loop containing nucleotide triphosphate hydrolases"/>
    <property type="match status" value="1"/>
</dbReference>
<accession>A0A919MEC2</accession>
<proteinExistence type="predicted"/>
<gene>
    <name evidence="1" type="ORF">Afe05nite_85660</name>
</gene>
<dbReference type="SUPFAM" id="SSF52540">
    <property type="entry name" value="P-loop containing nucleoside triphosphate hydrolases"/>
    <property type="match status" value="1"/>
</dbReference>
<comment type="caution">
    <text evidence="1">The sequence shown here is derived from an EMBL/GenBank/DDBJ whole genome shotgun (WGS) entry which is preliminary data.</text>
</comment>
<dbReference type="PIRSF" id="PIRSF037081">
    <property type="entry name" value="P-loop_All4644_prd"/>
    <property type="match status" value="1"/>
</dbReference>
<evidence type="ECO:0000313" key="1">
    <source>
        <dbReference type="EMBL" id="GIE16726.1"/>
    </source>
</evidence>
<dbReference type="Pfam" id="PF13671">
    <property type="entry name" value="AAA_33"/>
    <property type="match status" value="1"/>
</dbReference>